<protein>
    <recommendedName>
        <fullName evidence="6">Protein-export protein SecB</fullName>
    </recommendedName>
</protein>
<evidence type="ECO:0000256" key="4">
    <source>
        <dbReference type="ARBA" id="ARBA00023010"/>
    </source>
</evidence>
<evidence type="ECO:0000313" key="7">
    <source>
        <dbReference type="EMBL" id="AHX04807.1"/>
    </source>
</evidence>
<dbReference type="OrthoDB" id="9795145at2"/>
<dbReference type="RefSeq" id="WP_044195781.1">
    <property type="nucleotide sequence ID" value="NZ_CP007474.1"/>
</dbReference>
<accession>X5GCH7</accession>
<proteinExistence type="inferred from homology"/>
<keyword evidence="6" id="KW-0963">Cytoplasm</keyword>
<dbReference type="Proteomes" id="UP000023762">
    <property type="component" value="Chromosome"/>
</dbReference>
<reference evidence="7 8" key="1">
    <citation type="submission" date="2014-03" db="EMBL/GenBank/DDBJ databases">
        <title>Sequencing and Comparison of Genomes and Transcriptome Profiles of Human Ehrlichiosis Agents.</title>
        <authorList>
            <person name="Lin M."/>
            <person name="Daugherty S.C."/>
            <person name="Nagaraj S."/>
            <person name="Cheng Z."/>
            <person name="Xiong Q."/>
            <person name="Lin F.-Y."/>
            <person name="Sengamalay N."/>
            <person name="Ott S."/>
            <person name="Godinez A."/>
            <person name="Tallon L.J."/>
            <person name="Sadzewicz L."/>
            <person name="Fraser C.M."/>
            <person name="Dunning Hotopp J.C."/>
            <person name="Rikihisa Y."/>
        </authorList>
    </citation>
    <scope>NUCLEOTIDE SEQUENCE [LARGE SCALE GENOMIC DNA]</scope>
    <source>
        <strain evidence="7 8">HF</strain>
    </source>
</reference>
<gene>
    <name evidence="6 7" type="primary">secB</name>
    <name evidence="7" type="ORF">EHF_0206</name>
</gene>
<dbReference type="Pfam" id="PF02556">
    <property type="entry name" value="SecB"/>
    <property type="match status" value="1"/>
</dbReference>
<keyword evidence="8" id="KW-1185">Reference proteome</keyword>
<organism evidence="7 8">
    <name type="scientific">Ehrlichia japonica</name>
    <dbReference type="NCBI Taxonomy" id="391036"/>
    <lineage>
        <taxon>Bacteria</taxon>
        <taxon>Pseudomonadati</taxon>
        <taxon>Pseudomonadota</taxon>
        <taxon>Alphaproteobacteria</taxon>
        <taxon>Rickettsiales</taxon>
        <taxon>Anaplasmataceae</taxon>
        <taxon>Ehrlichia</taxon>
    </lineage>
</organism>
<keyword evidence="2 6" id="KW-0813">Transport</keyword>
<evidence type="ECO:0000256" key="6">
    <source>
        <dbReference type="HAMAP-Rule" id="MF_00821"/>
    </source>
</evidence>
<dbReference type="GO" id="GO:0015031">
    <property type="term" value="P:protein transport"/>
    <property type="evidence" value="ECO:0007669"/>
    <property type="project" value="UniProtKB-UniRule"/>
</dbReference>
<dbReference type="InterPro" id="IPR035958">
    <property type="entry name" value="SecB-like_sf"/>
</dbReference>
<dbReference type="STRING" id="391036.EHF_0206"/>
<evidence type="ECO:0000256" key="2">
    <source>
        <dbReference type="ARBA" id="ARBA00022448"/>
    </source>
</evidence>
<dbReference type="GO" id="GO:0051262">
    <property type="term" value="P:protein tetramerization"/>
    <property type="evidence" value="ECO:0007669"/>
    <property type="project" value="InterPro"/>
</dbReference>
<keyword evidence="4 6" id="KW-0811">Translocation</keyword>
<comment type="similarity">
    <text evidence="1 6">Belongs to the SecB family.</text>
</comment>
<evidence type="ECO:0000256" key="5">
    <source>
        <dbReference type="ARBA" id="ARBA00023186"/>
    </source>
</evidence>
<comment type="subunit">
    <text evidence="6">Homotetramer, a dimer of dimers. One homotetramer interacts with 1 SecA dimer.</text>
</comment>
<dbReference type="SUPFAM" id="SSF54611">
    <property type="entry name" value="SecB-like"/>
    <property type="match status" value="1"/>
</dbReference>
<dbReference type="GO" id="GO:0006457">
    <property type="term" value="P:protein folding"/>
    <property type="evidence" value="ECO:0007669"/>
    <property type="project" value="UniProtKB-UniRule"/>
</dbReference>
<comment type="subcellular location">
    <subcellularLocation>
        <location evidence="6">Cytoplasm</location>
    </subcellularLocation>
</comment>
<dbReference type="NCBIfam" id="NF004392">
    <property type="entry name" value="PRK05751.1-3"/>
    <property type="match status" value="1"/>
</dbReference>
<evidence type="ECO:0000313" key="8">
    <source>
        <dbReference type="Proteomes" id="UP000023762"/>
    </source>
</evidence>
<dbReference type="GO" id="GO:0051082">
    <property type="term" value="F:unfolded protein binding"/>
    <property type="evidence" value="ECO:0007669"/>
    <property type="project" value="InterPro"/>
</dbReference>
<dbReference type="GO" id="GO:0005737">
    <property type="term" value="C:cytoplasm"/>
    <property type="evidence" value="ECO:0007669"/>
    <property type="project" value="UniProtKB-SubCell"/>
</dbReference>
<evidence type="ECO:0000256" key="3">
    <source>
        <dbReference type="ARBA" id="ARBA00022927"/>
    </source>
</evidence>
<dbReference type="Gene3D" id="3.10.420.10">
    <property type="entry name" value="SecB-like"/>
    <property type="match status" value="1"/>
</dbReference>
<keyword evidence="3 6" id="KW-0653">Protein transport</keyword>
<dbReference type="HOGENOM" id="CLU_111574_1_0_5"/>
<dbReference type="KEGG" id="ehh:EHF_0206"/>
<dbReference type="PANTHER" id="PTHR36918">
    <property type="match status" value="1"/>
</dbReference>
<keyword evidence="5 6" id="KW-0143">Chaperone</keyword>
<sequence length="172" mass="19437">MSCKLKVKGQYIKDLSFENPNSPQIFLMISKTPPEISISVNVSSVSLPVKTQDQENEQSLDNKVEPLYEVILQVNAEARVGTTVAFICEVKYCGVFCIEGYDVSNIQELSQEEMKKMLLVSAPTILFPFARELIFNITSRGGFPPLLLNIVDFEAMYESQIRQNDNSQEFVK</sequence>
<dbReference type="HAMAP" id="MF_00821">
    <property type="entry name" value="SecB"/>
    <property type="match status" value="1"/>
</dbReference>
<dbReference type="AlphaFoldDB" id="X5GCH7"/>
<comment type="function">
    <text evidence="6">One of the proteins required for the normal export of preproteins out of the cell cytoplasm. It is a molecular chaperone that binds to a subset of precursor proteins, maintaining them in a translocation-competent state. It also specifically binds to its receptor SecA.</text>
</comment>
<dbReference type="InterPro" id="IPR003708">
    <property type="entry name" value="SecB"/>
</dbReference>
<dbReference type="PANTHER" id="PTHR36918:SF1">
    <property type="entry name" value="PROTEIN-EXPORT PROTEIN SECB"/>
    <property type="match status" value="1"/>
</dbReference>
<name>X5GCH7_9RICK</name>
<dbReference type="EMBL" id="CP007474">
    <property type="protein sequence ID" value="AHX04807.1"/>
    <property type="molecule type" value="Genomic_DNA"/>
</dbReference>
<dbReference type="NCBIfam" id="TIGR00809">
    <property type="entry name" value="secB"/>
    <property type="match status" value="1"/>
</dbReference>
<dbReference type="eggNOG" id="COG1952">
    <property type="taxonomic scope" value="Bacteria"/>
</dbReference>
<evidence type="ECO:0000256" key="1">
    <source>
        <dbReference type="ARBA" id="ARBA00009990"/>
    </source>
</evidence>